<reference evidence="3" key="2">
    <citation type="submission" date="2017-10" db="EMBL/GenBank/DDBJ databases">
        <title>Ladona fulva Genome sequencing and assembly.</title>
        <authorList>
            <person name="Murali S."/>
            <person name="Richards S."/>
            <person name="Bandaranaike D."/>
            <person name="Bellair M."/>
            <person name="Blankenburg K."/>
            <person name="Chao H."/>
            <person name="Dinh H."/>
            <person name="Doddapaneni H."/>
            <person name="Dugan-Rocha S."/>
            <person name="Elkadiri S."/>
            <person name="Gnanaolivu R."/>
            <person name="Hernandez B."/>
            <person name="Skinner E."/>
            <person name="Javaid M."/>
            <person name="Lee S."/>
            <person name="Li M."/>
            <person name="Ming W."/>
            <person name="Munidasa M."/>
            <person name="Muniz J."/>
            <person name="Nguyen L."/>
            <person name="Hughes D."/>
            <person name="Osuji N."/>
            <person name="Pu L.-L."/>
            <person name="Puazo M."/>
            <person name="Qu C."/>
            <person name="Quiroz J."/>
            <person name="Raj R."/>
            <person name="Weissenberger G."/>
            <person name="Xin Y."/>
            <person name="Zou X."/>
            <person name="Han Y."/>
            <person name="Worley K."/>
            <person name="Muzny D."/>
            <person name="Gibbs R."/>
        </authorList>
    </citation>
    <scope>NUCLEOTIDE SEQUENCE</scope>
    <source>
        <strain evidence="3">Sampled in the wild</strain>
    </source>
</reference>
<feature type="coiled-coil region" evidence="1">
    <location>
        <begin position="110"/>
        <end position="137"/>
    </location>
</feature>
<keyword evidence="1" id="KW-0175">Coiled coil</keyword>
<gene>
    <name evidence="3" type="ORF">J437_LFUL007236</name>
</gene>
<accession>A0A8K0NZQ7</accession>
<reference evidence="3" key="1">
    <citation type="submission" date="2013-04" db="EMBL/GenBank/DDBJ databases">
        <authorList>
            <person name="Qu J."/>
            <person name="Murali S.C."/>
            <person name="Bandaranaike D."/>
            <person name="Bellair M."/>
            <person name="Blankenburg K."/>
            <person name="Chao H."/>
            <person name="Dinh H."/>
            <person name="Doddapaneni H."/>
            <person name="Downs B."/>
            <person name="Dugan-Rocha S."/>
            <person name="Elkadiri S."/>
            <person name="Gnanaolivu R.D."/>
            <person name="Hernandez B."/>
            <person name="Javaid M."/>
            <person name="Jayaseelan J.C."/>
            <person name="Lee S."/>
            <person name="Li M."/>
            <person name="Ming W."/>
            <person name="Munidasa M."/>
            <person name="Muniz J."/>
            <person name="Nguyen L."/>
            <person name="Ongeri F."/>
            <person name="Osuji N."/>
            <person name="Pu L.-L."/>
            <person name="Puazo M."/>
            <person name="Qu C."/>
            <person name="Quiroz J."/>
            <person name="Raj R."/>
            <person name="Weissenberger G."/>
            <person name="Xin Y."/>
            <person name="Zou X."/>
            <person name="Han Y."/>
            <person name="Richards S."/>
            <person name="Worley K."/>
            <person name="Muzny D."/>
            <person name="Gibbs R."/>
        </authorList>
    </citation>
    <scope>NUCLEOTIDE SEQUENCE</scope>
    <source>
        <strain evidence="3">Sampled in the wild</strain>
    </source>
</reference>
<sequence length="233" mass="27437">MEKAAFLHIGLLLCLMLGINFMAEARSLIPKYVANIEIQEEVEPTIIFIENEQHDKTHKLEKHIAKMDKKLKKLNTSYKQQLKDIEILSNILAKLISKTYITNDETQLFTEKMQMKIQEIERNMENLKRRHFQSEEIEESKSAENIPEEVESSLGMFEDSDQDDTASARAWNKIMLLPFWFNIEEKSKSIDSVEIGDFENDHQSVMPEFKPEIDDDEMHKNTYNWLFSSEEEE</sequence>
<keyword evidence="2" id="KW-0732">Signal</keyword>
<comment type="caution">
    <text evidence="3">The sequence shown here is derived from an EMBL/GenBank/DDBJ whole genome shotgun (WGS) entry which is preliminary data.</text>
</comment>
<evidence type="ECO:0000256" key="1">
    <source>
        <dbReference type="SAM" id="Coils"/>
    </source>
</evidence>
<name>A0A8K0NZQ7_LADFU</name>
<feature type="signal peptide" evidence="2">
    <location>
        <begin position="1"/>
        <end position="25"/>
    </location>
</feature>
<dbReference type="AlphaFoldDB" id="A0A8K0NZQ7"/>
<feature type="chain" id="PRO_5035436513" evidence="2">
    <location>
        <begin position="26"/>
        <end position="233"/>
    </location>
</feature>
<evidence type="ECO:0000313" key="4">
    <source>
        <dbReference type="Proteomes" id="UP000792457"/>
    </source>
</evidence>
<dbReference type="EMBL" id="KZ308357">
    <property type="protein sequence ID" value="KAG8228066.1"/>
    <property type="molecule type" value="Genomic_DNA"/>
</dbReference>
<evidence type="ECO:0000256" key="2">
    <source>
        <dbReference type="SAM" id="SignalP"/>
    </source>
</evidence>
<protein>
    <submittedName>
        <fullName evidence="3">Uncharacterized protein</fullName>
    </submittedName>
</protein>
<proteinExistence type="predicted"/>
<evidence type="ECO:0000313" key="3">
    <source>
        <dbReference type="EMBL" id="KAG8228066.1"/>
    </source>
</evidence>
<keyword evidence="4" id="KW-1185">Reference proteome</keyword>
<organism evidence="3 4">
    <name type="scientific">Ladona fulva</name>
    <name type="common">Scarce chaser dragonfly</name>
    <name type="synonym">Libellula fulva</name>
    <dbReference type="NCBI Taxonomy" id="123851"/>
    <lineage>
        <taxon>Eukaryota</taxon>
        <taxon>Metazoa</taxon>
        <taxon>Ecdysozoa</taxon>
        <taxon>Arthropoda</taxon>
        <taxon>Hexapoda</taxon>
        <taxon>Insecta</taxon>
        <taxon>Pterygota</taxon>
        <taxon>Palaeoptera</taxon>
        <taxon>Odonata</taxon>
        <taxon>Epiprocta</taxon>
        <taxon>Anisoptera</taxon>
        <taxon>Libelluloidea</taxon>
        <taxon>Libellulidae</taxon>
        <taxon>Ladona</taxon>
    </lineage>
</organism>
<dbReference type="Proteomes" id="UP000792457">
    <property type="component" value="Unassembled WGS sequence"/>
</dbReference>